<feature type="chain" id="PRO_5021269753" description="Knottin scorpion toxin-like domain-containing protein" evidence="1">
    <location>
        <begin position="30"/>
        <end position="82"/>
    </location>
</feature>
<feature type="signal peptide" evidence="1">
    <location>
        <begin position="1"/>
        <end position="29"/>
    </location>
</feature>
<keyword evidence="3" id="KW-1185">Reference proteome</keyword>
<dbReference type="Gramene" id="RZC47063">
    <property type="protein sequence ID" value="RZC47063"/>
    <property type="gene ID" value="C5167_040005"/>
</dbReference>
<reference evidence="2 3" key="1">
    <citation type="journal article" date="2018" name="Science">
        <title>The opium poppy genome and morphinan production.</title>
        <authorList>
            <person name="Guo L."/>
            <person name="Winzer T."/>
            <person name="Yang X."/>
            <person name="Li Y."/>
            <person name="Ning Z."/>
            <person name="He Z."/>
            <person name="Teodor R."/>
            <person name="Lu Y."/>
            <person name="Bowser T.A."/>
            <person name="Graham I.A."/>
            <person name="Ye K."/>
        </authorList>
    </citation>
    <scope>NUCLEOTIDE SEQUENCE [LARGE SCALE GENOMIC DNA]</scope>
    <source>
        <strain evidence="3">cv. HN1</strain>
        <tissue evidence="2">Leaves</tissue>
    </source>
</reference>
<accession>A0A4Y7IDR3</accession>
<organism evidence="2 3">
    <name type="scientific">Papaver somniferum</name>
    <name type="common">Opium poppy</name>
    <dbReference type="NCBI Taxonomy" id="3469"/>
    <lineage>
        <taxon>Eukaryota</taxon>
        <taxon>Viridiplantae</taxon>
        <taxon>Streptophyta</taxon>
        <taxon>Embryophyta</taxon>
        <taxon>Tracheophyta</taxon>
        <taxon>Spermatophyta</taxon>
        <taxon>Magnoliopsida</taxon>
        <taxon>Ranunculales</taxon>
        <taxon>Papaveraceae</taxon>
        <taxon>Papaveroideae</taxon>
        <taxon>Papaver</taxon>
    </lineage>
</organism>
<keyword evidence="1" id="KW-0732">Signal</keyword>
<proteinExistence type="predicted"/>
<name>A0A4Y7IDR3_PAPSO</name>
<dbReference type="AlphaFoldDB" id="A0A4Y7IDR3"/>
<evidence type="ECO:0008006" key="4">
    <source>
        <dbReference type="Google" id="ProtNLM"/>
    </source>
</evidence>
<dbReference type="Proteomes" id="UP000316621">
    <property type="component" value="Chromosome 1"/>
</dbReference>
<sequence length="82" mass="9100">MVKACLSFSPFLVGFLLVLFVADIGYVRGECDVGRRMRVEDGCDGVDCDSLCISNCDFLVSKTECQFDEGYIFSGHYCACCR</sequence>
<dbReference type="EMBL" id="CM010715">
    <property type="protein sequence ID" value="RZC47063.1"/>
    <property type="molecule type" value="Genomic_DNA"/>
</dbReference>
<gene>
    <name evidence="2" type="ORF">C5167_040005</name>
</gene>
<evidence type="ECO:0000313" key="2">
    <source>
        <dbReference type="EMBL" id="RZC47063.1"/>
    </source>
</evidence>
<evidence type="ECO:0000256" key="1">
    <source>
        <dbReference type="SAM" id="SignalP"/>
    </source>
</evidence>
<evidence type="ECO:0000313" key="3">
    <source>
        <dbReference type="Proteomes" id="UP000316621"/>
    </source>
</evidence>
<protein>
    <recommendedName>
        <fullName evidence="4">Knottin scorpion toxin-like domain-containing protein</fullName>
    </recommendedName>
</protein>